<dbReference type="InterPro" id="IPR012340">
    <property type="entry name" value="NA-bd_OB-fold"/>
</dbReference>
<proteinExistence type="inferred from homology"/>
<keyword evidence="9" id="KW-0472">Membrane</keyword>
<dbReference type="GO" id="GO:0005524">
    <property type="term" value="F:ATP binding"/>
    <property type="evidence" value="ECO:0007669"/>
    <property type="project" value="UniProtKB-KW"/>
</dbReference>
<dbReference type="CDD" id="cd03301">
    <property type="entry name" value="ABC_MalK_N"/>
    <property type="match status" value="1"/>
</dbReference>
<dbReference type="InterPro" id="IPR015855">
    <property type="entry name" value="ABC_transpr_MalK-like"/>
</dbReference>
<name>A0ABT9PM41_9HYPH</name>
<accession>A0ABT9PM41</accession>
<comment type="subcellular location">
    <subcellularLocation>
        <location evidence="1">Cell inner membrane</location>
        <topology evidence="1">Peripheral membrane protein</topology>
    </subcellularLocation>
</comment>
<dbReference type="RefSeq" id="WP_306829761.1">
    <property type="nucleotide sequence ID" value="NZ_JAUSRF010000001.1"/>
</dbReference>
<sequence length="374" mass="40652">MTAIDTAIRAAAAEIALIGVTKSYDAKNTIIPPIDVTLRPGEFTVVLGPSGCGKSTLLQMIAGLERVSAGRIVIGGREVQDLEPKHRGCAMVFQNYALYPHMTVAENMAYSLKVSGVSKAERAERVGTVAKMLGLADYLTRKPSQLSGGQRQRVAIGRAIIREPGVLLFDEPLSNLDAQLRHDMRVELAELHRRIGATSVFVTHDQVEAMTLADRILILNKGHIEQFDTPKAIYHNPASVFVAKFIGSPPMNILQVEGDGSVLRLADGQVVANYSGIGKFQLGIRPEDIAVNEGGSIKTEIRYREDLGSHEILETKIAEQNLRIAMPFGVEIDTTQTLSLSFPQARLHLFDGETGRAIANAFGDAHSASVKEYQ</sequence>
<evidence type="ECO:0000313" key="12">
    <source>
        <dbReference type="Proteomes" id="UP001241472"/>
    </source>
</evidence>
<organism evidence="11 12">
    <name type="scientific">Neorhizobium huautlense</name>
    <dbReference type="NCBI Taxonomy" id="67774"/>
    <lineage>
        <taxon>Bacteria</taxon>
        <taxon>Pseudomonadati</taxon>
        <taxon>Pseudomonadota</taxon>
        <taxon>Alphaproteobacteria</taxon>
        <taxon>Hyphomicrobiales</taxon>
        <taxon>Rhizobiaceae</taxon>
        <taxon>Rhizobium/Agrobacterium group</taxon>
        <taxon>Neorhizobium</taxon>
    </lineage>
</organism>
<gene>
    <name evidence="11" type="ORF">J2T09_000022</name>
</gene>
<dbReference type="PANTHER" id="PTHR43875:SF15">
    <property type="entry name" value="TREHALOSE IMPORT ATP-BINDING PROTEIN SUGC"/>
    <property type="match status" value="1"/>
</dbReference>
<dbReference type="SMART" id="SM00382">
    <property type="entry name" value="AAA"/>
    <property type="match status" value="1"/>
</dbReference>
<comment type="similarity">
    <text evidence="2">Belongs to the ABC transporter superfamily.</text>
</comment>
<dbReference type="InterPro" id="IPR008995">
    <property type="entry name" value="Mo/tungstate-bd_C_term_dom"/>
</dbReference>
<evidence type="ECO:0000256" key="1">
    <source>
        <dbReference type="ARBA" id="ARBA00004417"/>
    </source>
</evidence>
<dbReference type="Gene3D" id="2.40.50.140">
    <property type="entry name" value="Nucleic acid-binding proteins"/>
    <property type="match status" value="1"/>
</dbReference>
<dbReference type="Pfam" id="PF00005">
    <property type="entry name" value="ABC_tran"/>
    <property type="match status" value="1"/>
</dbReference>
<evidence type="ECO:0000256" key="6">
    <source>
        <dbReference type="ARBA" id="ARBA00022741"/>
    </source>
</evidence>
<evidence type="ECO:0000313" key="11">
    <source>
        <dbReference type="EMBL" id="MDP9835281.1"/>
    </source>
</evidence>
<keyword evidence="7 11" id="KW-0067">ATP-binding</keyword>
<dbReference type="EMBL" id="JAUSRF010000001">
    <property type="protein sequence ID" value="MDP9835281.1"/>
    <property type="molecule type" value="Genomic_DNA"/>
</dbReference>
<keyword evidence="5" id="KW-0997">Cell inner membrane</keyword>
<feature type="domain" description="ABC transporter" evidence="10">
    <location>
        <begin position="15"/>
        <end position="246"/>
    </location>
</feature>
<dbReference type="SUPFAM" id="SSF50331">
    <property type="entry name" value="MOP-like"/>
    <property type="match status" value="1"/>
</dbReference>
<dbReference type="PANTHER" id="PTHR43875">
    <property type="entry name" value="MALTODEXTRIN IMPORT ATP-BINDING PROTEIN MSMX"/>
    <property type="match status" value="1"/>
</dbReference>
<dbReference type="Gene3D" id="2.40.50.100">
    <property type="match status" value="1"/>
</dbReference>
<reference evidence="11 12" key="1">
    <citation type="submission" date="2023-07" db="EMBL/GenBank/DDBJ databases">
        <title>Sorghum-associated microbial communities from plants grown in Nebraska, USA.</title>
        <authorList>
            <person name="Schachtman D."/>
        </authorList>
    </citation>
    <scope>NUCLEOTIDE SEQUENCE [LARGE SCALE GENOMIC DNA]</scope>
    <source>
        <strain evidence="11 12">DS1307</strain>
    </source>
</reference>
<comment type="caution">
    <text evidence="11">The sequence shown here is derived from an EMBL/GenBank/DDBJ whole genome shotgun (WGS) entry which is preliminary data.</text>
</comment>
<dbReference type="InterPro" id="IPR003439">
    <property type="entry name" value="ABC_transporter-like_ATP-bd"/>
</dbReference>
<evidence type="ECO:0000256" key="8">
    <source>
        <dbReference type="ARBA" id="ARBA00022967"/>
    </source>
</evidence>
<evidence type="ECO:0000256" key="9">
    <source>
        <dbReference type="ARBA" id="ARBA00023136"/>
    </source>
</evidence>
<keyword evidence="8" id="KW-1278">Translocase</keyword>
<keyword evidence="4" id="KW-1003">Cell membrane</keyword>
<dbReference type="InterPro" id="IPR003593">
    <property type="entry name" value="AAA+_ATPase"/>
</dbReference>
<dbReference type="NCBIfam" id="NF008653">
    <property type="entry name" value="PRK11650.1"/>
    <property type="match status" value="1"/>
</dbReference>
<evidence type="ECO:0000256" key="5">
    <source>
        <dbReference type="ARBA" id="ARBA00022519"/>
    </source>
</evidence>
<evidence type="ECO:0000256" key="4">
    <source>
        <dbReference type="ARBA" id="ARBA00022475"/>
    </source>
</evidence>
<protein>
    <submittedName>
        <fullName evidence="11">Sn-glycerol 3-phosphate transport system ATP-binding protein</fullName>
    </submittedName>
</protein>
<dbReference type="Proteomes" id="UP001241472">
    <property type="component" value="Unassembled WGS sequence"/>
</dbReference>
<dbReference type="InterPro" id="IPR017871">
    <property type="entry name" value="ABC_transporter-like_CS"/>
</dbReference>
<keyword evidence="12" id="KW-1185">Reference proteome</keyword>
<evidence type="ECO:0000256" key="3">
    <source>
        <dbReference type="ARBA" id="ARBA00022448"/>
    </source>
</evidence>
<evidence type="ECO:0000259" key="10">
    <source>
        <dbReference type="PROSITE" id="PS50893"/>
    </source>
</evidence>
<keyword evidence="6" id="KW-0547">Nucleotide-binding</keyword>
<dbReference type="SUPFAM" id="SSF52540">
    <property type="entry name" value="P-loop containing nucleoside triphosphate hydrolases"/>
    <property type="match status" value="1"/>
</dbReference>
<evidence type="ECO:0000256" key="2">
    <source>
        <dbReference type="ARBA" id="ARBA00005417"/>
    </source>
</evidence>
<keyword evidence="3" id="KW-0813">Transport</keyword>
<evidence type="ECO:0000256" key="7">
    <source>
        <dbReference type="ARBA" id="ARBA00022840"/>
    </source>
</evidence>
<dbReference type="Gene3D" id="3.40.50.300">
    <property type="entry name" value="P-loop containing nucleotide triphosphate hydrolases"/>
    <property type="match status" value="1"/>
</dbReference>
<dbReference type="PROSITE" id="PS50893">
    <property type="entry name" value="ABC_TRANSPORTER_2"/>
    <property type="match status" value="1"/>
</dbReference>
<dbReference type="InterPro" id="IPR027417">
    <property type="entry name" value="P-loop_NTPase"/>
</dbReference>
<dbReference type="PROSITE" id="PS00211">
    <property type="entry name" value="ABC_TRANSPORTER_1"/>
    <property type="match status" value="1"/>
</dbReference>
<dbReference type="InterPro" id="IPR047641">
    <property type="entry name" value="ABC_transpr_MalK/UgpC-like"/>
</dbReference>